<feature type="compositionally biased region" description="Acidic residues" evidence="6">
    <location>
        <begin position="511"/>
        <end position="545"/>
    </location>
</feature>
<dbReference type="Proteomes" id="UP000092444">
    <property type="component" value="Unassembled WGS sequence"/>
</dbReference>
<evidence type="ECO:0000313" key="10">
    <source>
        <dbReference type="Proteomes" id="UP000092444"/>
    </source>
</evidence>
<dbReference type="Pfam" id="PF02014">
    <property type="entry name" value="Reeler"/>
    <property type="match status" value="1"/>
</dbReference>
<evidence type="ECO:0000313" key="9">
    <source>
        <dbReference type="EnsemblMetazoa" id="GMOY004494-PA"/>
    </source>
</evidence>
<dbReference type="InterPro" id="IPR042307">
    <property type="entry name" value="Reeler_sf"/>
</dbReference>
<dbReference type="Gene3D" id="2.60.40.4060">
    <property type="entry name" value="Reeler domain"/>
    <property type="match status" value="1"/>
</dbReference>
<dbReference type="EMBL" id="CCAG010013161">
    <property type="status" value="NOT_ANNOTATED_CDS"/>
    <property type="molecule type" value="Genomic_DNA"/>
</dbReference>
<dbReference type="InterPro" id="IPR040382">
    <property type="entry name" value="NOL10/Enp2"/>
</dbReference>
<dbReference type="Gene3D" id="2.130.10.10">
    <property type="entry name" value="YVTN repeat-like/Quinoprotein amine dehydrogenase"/>
    <property type="match status" value="1"/>
</dbReference>
<dbReference type="SUPFAM" id="SSF81383">
    <property type="entry name" value="F-box domain"/>
    <property type="match status" value="1"/>
</dbReference>
<name>A0A1B0FKX8_GLOMM</name>
<dbReference type="Pfam" id="PF23097">
    <property type="entry name" value="NOL10_2nd"/>
    <property type="match status" value="1"/>
</dbReference>
<dbReference type="PhylomeDB" id="A0A1B0FKX8"/>
<dbReference type="GO" id="GO:0030686">
    <property type="term" value="C:90S preribosome"/>
    <property type="evidence" value="ECO:0007669"/>
    <property type="project" value="TreeGrafter"/>
</dbReference>
<feature type="region of interest" description="Disordered" evidence="6">
    <location>
        <begin position="511"/>
        <end position="549"/>
    </location>
</feature>
<keyword evidence="4" id="KW-0677">Repeat</keyword>
<organism evidence="9 10">
    <name type="scientific">Glossina morsitans morsitans</name>
    <name type="common">Savannah tsetse fly</name>
    <dbReference type="NCBI Taxonomy" id="37546"/>
    <lineage>
        <taxon>Eukaryota</taxon>
        <taxon>Metazoa</taxon>
        <taxon>Ecdysozoa</taxon>
        <taxon>Arthropoda</taxon>
        <taxon>Hexapoda</taxon>
        <taxon>Insecta</taxon>
        <taxon>Pterygota</taxon>
        <taxon>Neoptera</taxon>
        <taxon>Endopterygota</taxon>
        <taxon>Diptera</taxon>
        <taxon>Brachycera</taxon>
        <taxon>Muscomorpha</taxon>
        <taxon>Hippoboscoidea</taxon>
        <taxon>Glossinidae</taxon>
        <taxon>Glossina</taxon>
    </lineage>
</organism>
<dbReference type="InterPro" id="IPR015943">
    <property type="entry name" value="WD40/YVTN_repeat-like_dom_sf"/>
</dbReference>
<dbReference type="InterPro" id="IPR056550">
    <property type="entry name" value="NOL10_2nd"/>
</dbReference>
<comment type="similarity">
    <text evidence="2">Belongs to the WD repeat NOL10/ENP2 family.</text>
</comment>
<dbReference type="PROSITE" id="PS50181">
    <property type="entry name" value="FBOX"/>
    <property type="match status" value="1"/>
</dbReference>
<dbReference type="SUPFAM" id="SSF52047">
    <property type="entry name" value="RNI-like"/>
    <property type="match status" value="1"/>
</dbReference>
<dbReference type="GO" id="GO:0000462">
    <property type="term" value="P:maturation of SSU-rRNA from tricistronic rRNA transcript (SSU-rRNA, 5.8S rRNA, LSU-rRNA)"/>
    <property type="evidence" value="ECO:0007669"/>
    <property type="project" value="TreeGrafter"/>
</dbReference>
<dbReference type="InterPro" id="IPR012580">
    <property type="entry name" value="NUC153"/>
</dbReference>
<evidence type="ECO:0000256" key="2">
    <source>
        <dbReference type="ARBA" id="ARBA00005264"/>
    </source>
</evidence>
<dbReference type="CDD" id="cd08544">
    <property type="entry name" value="Reeler"/>
    <property type="match status" value="1"/>
</dbReference>
<feature type="domain" description="F-box" evidence="7">
    <location>
        <begin position="740"/>
        <end position="788"/>
    </location>
</feature>
<accession>A0A1B0FKX8</accession>
<keyword evidence="3" id="KW-0853">WD repeat</keyword>
<evidence type="ECO:0000256" key="6">
    <source>
        <dbReference type="SAM" id="MobiDB-lite"/>
    </source>
</evidence>
<keyword evidence="10" id="KW-1185">Reference proteome</keyword>
<dbReference type="PROSITE" id="PS51019">
    <property type="entry name" value="REELIN"/>
    <property type="match status" value="1"/>
</dbReference>
<dbReference type="Pfam" id="PF00646">
    <property type="entry name" value="F-box"/>
    <property type="match status" value="1"/>
</dbReference>
<dbReference type="Pfam" id="PF08159">
    <property type="entry name" value="NUC153"/>
    <property type="match status" value="1"/>
</dbReference>
<dbReference type="EnsemblMetazoa" id="GMOY004494-RA">
    <property type="protein sequence ID" value="GMOY004494-PA"/>
    <property type="gene ID" value="GMOY004494"/>
</dbReference>
<dbReference type="SUPFAM" id="SSF50978">
    <property type="entry name" value="WD40 repeat-like"/>
    <property type="match status" value="1"/>
</dbReference>
<dbReference type="InterPro" id="IPR001810">
    <property type="entry name" value="F-box_dom"/>
</dbReference>
<dbReference type="Gene3D" id="3.80.10.10">
    <property type="entry name" value="Ribonuclease Inhibitor"/>
    <property type="match status" value="1"/>
</dbReference>
<comment type="subcellular location">
    <subcellularLocation>
        <location evidence="1">Nucleus</location>
        <location evidence="1">Nucleolus</location>
    </subcellularLocation>
</comment>
<evidence type="ECO:0000256" key="4">
    <source>
        <dbReference type="ARBA" id="ARBA00022737"/>
    </source>
</evidence>
<feature type="region of interest" description="Disordered" evidence="6">
    <location>
        <begin position="567"/>
        <end position="591"/>
    </location>
</feature>
<dbReference type="PANTHER" id="PTHR14927">
    <property type="entry name" value="NUCLEOLAR PROTEIN 10"/>
    <property type="match status" value="1"/>
</dbReference>
<dbReference type="STRING" id="37546.A0A1B0FKX8"/>
<dbReference type="VEuPathDB" id="VectorBase:GMOY004494"/>
<dbReference type="InterPro" id="IPR002861">
    <property type="entry name" value="Reeler_dom"/>
</dbReference>
<keyword evidence="5" id="KW-0539">Nucleus</keyword>
<evidence type="ECO:0000256" key="5">
    <source>
        <dbReference type="ARBA" id="ARBA00023242"/>
    </source>
</evidence>
<proteinExistence type="inferred from homology"/>
<evidence type="ECO:0000256" key="3">
    <source>
        <dbReference type="ARBA" id="ARBA00022574"/>
    </source>
</evidence>
<dbReference type="Pfam" id="PF23098">
    <property type="entry name" value="Beta-prop_NOL10_N"/>
    <property type="match status" value="1"/>
</dbReference>
<dbReference type="InterPro" id="IPR036322">
    <property type="entry name" value="WD40_repeat_dom_sf"/>
</dbReference>
<dbReference type="InterPro" id="IPR056551">
    <property type="entry name" value="Beta-prop_NOL10_N"/>
</dbReference>
<dbReference type="InterPro" id="IPR032675">
    <property type="entry name" value="LRR_dom_sf"/>
</dbReference>
<sequence>MFVNEVNDIKIYNLSAGKSVPEWLTDRRKRSQLMKKVDSRRQIELIQDFDMPGVCTSIRMSPDQQFILATGTYKPRLKCFEVRNLSIKFERCFDSEVTTFEIISDDYSKLIFLQCDRYLEIHSAAGRHYRLRIPRFGRDMKYHQPSCDLFIVGTTKEIYRLNLERGQFLQSYESDASTLNACDASTEHGLLVVGSKEGTIEAWDPRCRTRCAVLDVAIKLPDAKAFPSISTLKFKNGLNMGVGTQSGHVLLYDIRSREPLLIKDHLNKLPVKRLAFNANHNAAYIEARTTFNDFCTIPGTGLLFLAQEDVKMLTYYVPAMGMAPRWCSFLDNLTEEIESEVVEHVYDDYQFITQKELEELGLEHLIGSNLLKAYMHGYFIDVRLYNKAKAIVDPFAFERFRKEKVRQEIENERKPRLQLAGKLPNVNQELALKIIEEQSNPSSSKLRDNKQLPNLLEDNRFKVMFENSDYTIDKNAEEYKMLAPVLNRLEKSKLKEIKKRIEINRVAELQEEENEQREEINNDEDLFGLDNDKDDSDSETASSDDEFNKEFTKEMKKVYKDVKKQKQQEQEELEEHLNGSEERQISDTKGRKELKMISLQSASEMNYINRGMMKAPLQDRILKEEAKNAQIQLVGRSLGNRQMKFDMRKPLSKIMKKREQQMKSSEQELRWELMKSLNLNDCQFNYFVPLDVDNVAQVAFYDQIQYERILCLNPDQLNDDFKNIKIYPNRNQSQSLSTEPFHLQELPLDILYNIFQLCGIKEQLNLARTCQQFYEATKGIWCKKYRYFIYNYLEFKYSMKLDDKTVKDLCILCGRHVKELRFSSYFNMDLLKEIEWKMGGNPMENLKYFINHNFAENLKHFENLQILQVQGKFLQDKVIKQLSKFCKQLKTIELLDGDSRWLTGQHLWQLENLQNLQIKSCRNLEMDNLLLCSKHCHLKQLNIVECDLLKSIPKMLDLSANLLHLKDLNLTAFTSDSKLLKAILNLPQLEVLKFYWINFMPLQFEENYFAELEANHQKCTHLTELTFENDRFYIEDESLQQWTPYSYATMRENVCINGQEWQWSDEMFQKFCKQLQKFKNLHDIQLNYCRLFNYDQLKKLPLASSSLCEIAIKGCLQREDQQYLKEWLLSLDNKAHNCQLRFDSFLSYAEVLLAMFRFVLLTVCLAVPAFGYSTGGPQQICTNGLTPEHHVDPQTSPVPYSFSGGNTVKSGDKITITLEGGDFLGFAVQAHDSKGEPIGTFKIVESNKSQTLSCSNPDDTLTHKKIPKDNPITKVEFQWIAPAGYKGKVKFVGTVAKDGATFWVRKVLKEVDVE</sequence>
<reference evidence="9" key="1">
    <citation type="submission" date="2020-05" db="UniProtKB">
        <authorList>
            <consortium name="EnsemblMetazoa"/>
        </authorList>
    </citation>
    <scope>IDENTIFICATION</scope>
    <source>
        <strain evidence="9">Yale</strain>
    </source>
</reference>
<dbReference type="GO" id="GO:0032040">
    <property type="term" value="C:small-subunit processome"/>
    <property type="evidence" value="ECO:0007669"/>
    <property type="project" value="TreeGrafter"/>
</dbReference>
<evidence type="ECO:0000259" key="8">
    <source>
        <dbReference type="PROSITE" id="PS51019"/>
    </source>
</evidence>
<evidence type="ECO:0000256" key="1">
    <source>
        <dbReference type="ARBA" id="ARBA00004604"/>
    </source>
</evidence>
<evidence type="ECO:0000259" key="7">
    <source>
        <dbReference type="PROSITE" id="PS50181"/>
    </source>
</evidence>
<dbReference type="PANTHER" id="PTHR14927:SF0">
    <property type="entry name" value="NUCLEOLAR PROTEIN 10"/>
    <property type="match status" value="1"/>
</dbReference>
<dbReference type="InterPro" id="IPR036047">
    <property type="entry name" value="F-box-like_dom_sf"/>
</dbReference>
<feature type="domain" description="Reelin" evidence="8">
    <location>
        <begin position="1158"/>
        <end position="1314"/>
    </location>
</feature>
<protein>
    <submittedName>
        <fullName evidence="9">Uncharacterized protein</fullName>
    </submittedName>
</protein>
<dbReference type="CDD" id="cd09917">
    <property type="entry name" value="F-box_SF"/>
    <property type="match status" value="1"/>
</dbReference>